<keyword evidence="1" id="KW-0732">Signal</keyword>
<accession>A0A0L0CJE5</accession>
<proteinExistence type="predicted"/>
<evidence type="ECO:0000313" key="2">
    <source>
        <dbReference type="EMBL" id="KNC25803.1"/>
    </source>
</evidence>
<name>A0A0L0CJE5_LUCCU</name>
<dbReference type="EMBL" id="JRES01001070">
    <property type="protein sequence ID" value="KNC25803.1"/>
    <property type="molecule type" value="Genomic_DNA"/>
</dbReference>
<dbReference type="AlphaFoldDB" id="A0A0L0CJE5"/>
<comment type="caution">
    <text evidence="3">The sequence shown here is derived from an EMBL/GenBank/DDBJ whole genome shotgun (WGS) entry which is preliminary data.</text>
</comment>
<organism evidence="3 4">
    <name type="scientific">Lucilia cuprina</name>
    <name type="common">Green bottle fly</name>
    <name type="synonym">Australian sheep blowfly</name>
    <dbReference type="NCBI Taxonomy" id="7375"/>
    <lineage>
        <taxon>Eukaryota</taxon>
        <taxon>Metazoa</taxon>
        <taxon>Ecdysozoa</taxon>
        <taxon>Arthropoda</taxon>
        <taxon>Hexapoda</taxon>
        <taxon>Insecta</taxon>
        <taxon>Pterygota</taxon>
        <taxon>Neoptera</taxon>
        <taxon>Endopterygota</taxon>
        <taxon>Diptera</taxon>
        <taxon>Brachycera</taxon>
        <taxon>Muscomorpha</taxon>
        <taxon>Oestroidea</taxon>
        <taxon>Calliphoridae</taxon>
        <taxon>Luciliinae</taxon>
        <taxon>Lucilia</taxon>
    </lineage>
</organism>
<gene>
    <name evidence="3" type="ORF">FF38_03079</name>
    <name evidence="2" type="ORF">FF38_05458</name>
</gene>
<feature type="signal peptide" evidence="1">
    <location>
        <begin position="1"/>
        <end position="17"/>
    </location>
</feature>
<dbReference type="EMBL" id="JRES01000302">
    <property type="protein sequence ID" value="KNC32528.1"/>
    <property type="molecule type" value="Genomic_DNA"/>
</dbReference>
<sequence length="130" mass="15197">MFKICSIAIILIELTFGLPTIIFPSDLEDEQRYKVIEFQPKINSAPKAIIFPKDDYDDDIVDEIHDNNNLFKDFKHNAKYHQNLLNERSLPAVDNDINTTNITLENRFLFRTVRNCKCKFNGRCAKIQDC</sequence>
<feature type="chain" id="PRO_5007415289" evidence="1">
    <location>
        <begin position="18"/>
        <end position="130"/>
    </location>
</feature>
<reference evidence="3 4" key="1">
    <citation type="journal article" date="2015" name="Nat. Commun.">
        <title>Lucilia cuprina genome unlocks parasitic fly biology to underpin future interventions.</title>
        <authorList>
            <person name="Anstead C.A."/>
            <person name="Korhonen P.K."/>
            <person name="Young N.D."/>
            <person name="Hall R.S."/>
            <person name="Jex A.R."/>
            <person name="Murali S.C."/>
            <person name="Hughes D.S."/>
            <person name="Lee S.F."/>
            <person name="Perry T."/>
            <person name="Stroehlein A.J."/>
            <person name="Ansell B.R."/>
            <person name="Breugelmans B."/>
            <person name="Hofmann A."/>
            <person name="Qu J."/>
            <person name="Dugan S."/>
            <person name="Lee S.L."/>
            <person name="Chao H."/>
            <person name="Dinh H."/>
            <person name="Han Y."/>
            <person name="Doddapaneni H.V."/>
            <person name="Worley K.C."/>
            <person name="Muzny D.M."/>
            <person name="Ioannidis P."/>
            <person name="Waterhouse R.M."/>
            <person name="Zdobnov E.M."/>
            <person name="James P.J."/>
            <person name="Bagnall N.H."/>
            <person name="Kotze A.C."/>
            <person name="Gibbs R.A."/>
            <person name="Richards S."/>
            <person name="Batterham P."/>
            <person name="Gasser R.B."/>
        </authorList>
    </citation>
    <scope>NUCLEOTIDE SEQUENCE [LARGE SCALE GENOMIC DNA]</scope>
    <source>
        <strain evidence="3 4">LS</strain>
        <tissue evidence="3">Full body</tissue>
    </source>
</reference>
<protein>
    <submittedName>
        <fullName evidence="3">Uncharacterized protein</fullName>
    </submittedName>
</protein>
<evidence type="ECO:0000313" key="3">
    <source>
        <dbReference type="EMBL" id="KNC32528.1"/>
    </source>
</evidence>
<dbReference type="Proteomes" id="UP000037069">
    <property type="component" value="Unassembled WGS sequence"/>
</dbReference>
<evidence type="ECO:0000256" key="1">
    <source>
        <dbReference type="SAM" id="SignalP"/>
    </source>
</evidence>
<keyword evidence="4" id="KW-1185">Reference proteome</keyword>
<evidence type="ECO:0000313" key="4">
    <source>
        <dbReference type="Proteomes" id="UP000037069"/>
    </source>
</evidence>